<evidence type="ECO:0000313" key="1">
    <source>
        <dbReference type="EMBL" id="KAJ8885873.1"/>
    </source>
</evidence>
<keyword evidence="2" id="KW-1185">Reference proteome</keyword>
<protein>
    <submittedName>
        <fullName evidence="1">Uncharacterized protein</fullName>
    </submittedName>
</protein>
<sequence length="91" mass="10117">MLSQQSQNSLSNINSHGFVQLVREKNPSVTATHSFIHIQALVAKTPPNDNDILKLCIKVVNCIKKSALNTQLFMALCEDLGTEHKTMLFHA</sequence>
<accession>A0ABQ9HNE9</accession>
<dbReference type="Proteomes" id="UP001159363">
    <property type="component" value="Chromosome X"/>
</dbReference>
<comment type="caution">
    <text evidence="1">The sequence shown here is derived from an EMBL/GenBank/DDBJ whole genome shotgun (WGS) entry which is preliminary data.</text>
</comment>
<dbReference type="PANTHER" id="PTHR45913">
    <property type="entry name" value="EPM2A-INTERACTING PROTEIN 1"/>
    <property type="match status" value="1"/>
</dbReference>
<organism evidence="1 2">
    <name type="scientific">Dryococelus australis</name>
    <dbReference type="NCBI Taxonomy" id="614101"/>
    <lineage>
        <taxon>Eukaryota</taxon>
        <taxon>Metazoa</taxon>
        <taxon>Ecdysozoa</taxon>
        <taxon>Arthropoda</taxon>
        <taxon>Hexapoda</taxon>
        <taxon>Insecta</taxon>
        <taxon>Pterygota</taxon>
        <taxon>Neoptera</taxon>
        <taxon>Polyneoptera</taxon>
        <taxon>Phasmatodea</taxon>
        <taxon>Verophasmatodea</taxon>
        <taxon>Anareolatae</taxon>
        <taxon>Phasmatidae</taxon>
        <taxon>Eurycanthinae</taxon>
        <taxon>Dryococelus</taxon>
    </lineage>
</organism>
<name>A0ABQ9HNE9_9NEOP</name>
<evidence type="ECO:0000313" key="2">
    <source>
        <dbReference type="Proteomes" id="UP001159363"/>
    </source>
</evidence>
<dbReference type="PANTHER" id="PTHR45913:SF19">
    <property type="entry name" value="LOW QUALITY PROTEIN: ZINC FINGER BED DOMAIN-CONTAINING PROTEIN 5-LIKE"/>
    <property type="match status" value="1"/>
</dbReference>
<dbReference type="EMBL" id="JARBHB010000004">
    <property type="protein sequence ID" value="KAJ8885873.1"/>
    <property type="molecule type" value="Genomic_DNA"/>
</dbReference>
<proteinExistence type="predicted"/>
<gene>
    <name evidence="1" type="ORF">PR048_012079</name>
</gene>
<reference evidence="1 2" key="1">
    <citation type="submission" date="2023-02" db="EMBL/GenBank/DDBJ databases">
        <title>LHISI_Scaffold_Assembly.</title>
        <authorList>
            <person name="Stuart O.P."/>
            <person name="Cleave R."/>
            <person name="Magrath M.J.L."/>
            <person name="Mikheyev A.S."/>
        </authorList>
    </citation>
    <scope>NUCLEOTIDE SEQUENCE [LARGE SCALE GENOMIC DNA]</scope>
    <source>
        <strain evidence="1">Daus_M_001</strain>
        <tissue evidence="1">Leg muscle</tissue>
    </source>
</reference>